<reference evidence="1 2" key="1">
    <citation type="submission" date="2024-04" db="EMBL/GenBank/DDBJ databases">
        <title>Tritrichomonas musculus Genome.</title>
        <authorList>
            <person name="Alves-Ferreira E."/>
            <person name="Grigg M."/>
            <person name="Lorenzi H."/>
            <person name="Galac M."/>
        </authorList>
    </citation>
    <scope>NUCLEOTIDE SEQUENCE [LARGE SCALE GENOMIC DNA]</scope>
    <source>
        <strain evidence="1 2">EAF2021</strain>
    </source>
</reference>
<evidence type="ECO:0000313" key="1">
    <source>
        <dbReference type="EMBL" id="KAK8888598.1"/>
    </source>
</evidence>
<keyword evidence="2" id="KW-1185">Reference proteome</keyword>
<dbReference type="Proteomes" id="UP001470230">
    <property type="component" value="Unassembled WGS sequence"/>
</dbReference>
<proteinExistence type="predicted"/>
<protein>
    <submittedName>
        <fullName evidence="1">Uncharacterized protein</fullName>
    </submittedName>
</protein>
<organism evidence="1 2">
    <name type="scientific">Tritrichomonas musculus</name>
    <dbReference type="NCBI Taxonomy" id="1915356"/>
    <lineage>
        <taxon>Eukaryota</taxon>
        <taxon>Metamonada</taxon>
        <taxon>Parabasalia</taxon>
        <taxon>Tritrichomonadida</taxon>
        <taxon>Tritrichomonadidae</taxon>
        <taxon>Tritrichomonas</taxon>
    </lineage>
</organism>
<dbReference type="EMBL" id="JAPFFF010000005">
    <property type="protein sequence ID" value="KAK8888598.1"/>
    <property type="molecule type" value="Genomic_DNA"/>
</dbReference>
<evidence type="ECO:0000313" key="2">
    <source>
        <dbReference type="Proteomes" id="UP001470230"/>
    </source>
</evidence>
<comment type="caution">
    <text evidence="1">The sequence shown here is derived from an EMBL/GenBank/DDBJ whole genome shotgun (WGS) entry which is preliminary data.</text>
</comment>
<gene>
    <name evidence="1" type="ORF">M9Y10_033329</name>
</gene>
<sequence>MKICDYYGIYSFTKCNSTSNQMIDNGKPKNQIKKKRNRIYCSKQIIDPSKQEIFALRLLLLNFAGRSYDDLKTVDGRLYSSFYEAAFHRGLVGNSNEYFYALMKLWKQIDIHLICVL</sequence>
<accession>A0ABR2KCI1</accession>
<name>A0ABR2KCI1_9EUKA</name>